<comment type="caution">
    <text evidence="2">The sequence shown here is derived from an EMBL/GenBank/DDBJ whole genome shotgun (WGS) entry which is preliminary data.</text>
</comment>
<feature type="region of interest" description="Disordered" evidence="1">
    <location>
        <begin position="378"/>
        <end position="407"/>
    </location>
</feature>
<evidence type="ECO:0000313" key="3">
    <source>
        <dbReference type="Proteomes" id="UP000603141"/>
    </source>
</evidence>
<keyword evidence="3" id="KW-1185">Reference proteome</keyword>
<sequence>MQLCFRLLAFLVVLALIGWGYLVMRIDGRPFQKEVEDSIERSLGAKDLETNGFKRTEGQLNLVNLEMKGSKAAFFDSLKVTSMKCEMSLLDGFTGAWDTGLITAASANLEMRAGADDDAAAQQIGEALFKTYGRVKVSALQINDFNMGWGFSDQTKGSIHGAEARIQRVAEGWKVDLKGGTFSQNWIRGLKIIHLAATCTPEGITFDDARFGDDTANLDLTGLHITGGSRPTLSGTAVMTSVPMSALIPVAAQRFMDGTISGSFKVSGSLNTPSGVNLEGTATISDSDRLVFRDSLPLLRSLSVVDAYHNYRRVEFKSGSFKLKTGGAKMELSQVKLNGGDLMTVSGSLEARTPTPEEVRELIAQGADQSSAQFDLFVEDPSDDVGSGSGKYAEPSKDDDQGASPAGQDLTRLQQEAAERVASSMRYKGEFEISLNANAFDRAEMLAAKYPVDPETGRVVVKVPIDAGIGNITLKMASEIYKGGKR</sequence>
<accession>A0A934VUK4</accession>
<proteinExistence type="predicted"/>
<dbReference type="EMBL" id="JAENIJ010000003">
    <property type="protein sequence ID" value="MBK1881225.1"/>
    <property type="molecule type" value="Genomic_DNA"/>
</dbReference>
<dbReference type="Proteomes" id="UP000603141">
    <property type="component" value="Unassembled WGS sequence"/>
</dbReference>
<dbReference type="RefSeq" id="WP_200267230.1">
    <property type="nucleotide sequence ID" value="NZ_JAENIJ010000003.1"/>
</dbReference>
<evidence type="ECO:0000313" key="2">
    <source>
        <dbReference type="EMBL" id="MBK1881225.1"/>
    </source>
</evidence>
<protein>
    <submittedName>
        <fullName evidence="2">Uncharacterized protein</fullName>
    </submittedName>
</protein>
<gene>
    <name evidence="2" type="ORF">JIN85_02295</name>
</gene>
<reference evidence="2" key="1">
    <citation type="submission" date="2021-01" db="EMBL/GenBank/DDBJ databases">
        <title>Modified the classification status of verrucomicrobia.</title>
        <authorList>
            <person name="Feng X."/>
        </authorList>
    </citation>
    <scope>NUCLEOTIDE SEQUENCE</scope>
    <source>
        <strain evidence="2">KCTC 22041</strain>
    </source>
</reference>
<dbReference type="AlphaFoldDB" id="A0A934VUK4"/>
<name>A0A934VUK4_9BACT</name>
<evidence type="ECO:0000256" key="1">
    <source>
        <dbReference type="SAM" id="MobiDB-lite"/>
    </source>
</evidence>
<organism evidence="2 3">
    <name type="scientific">Luteolibacter pohnpeiensis</name>
    <dbReference type="NCBI Taxonomy" id="454153"/>
    <lineage>
        <taxon>Bacteria</taxon>
        <taxon>Pseudomonadati</taxon>
        <taxon>Verrucomicrobiota</taxon>
        <taxon>Verrucomicrobiia</taxon>
        <taxon>Verrucomicrobiales</taxon>
        <taxon>Verrucomicrobiaceae</taxon>
        <taxon>Luteolibacter</taxon>
    </lineage>
</organism>